<feature type="domain" description="DUF3071" evidence="2">
    <location>
        <begin position="1"/>
        <end position="240"/>
    </location>
</feature>
<comment type="caution">
    <text evidence="3">The sequence shown here is derived from an EMBL/GenBank/DDBJ whole genome shotgun (WGS) entry which is preliminary data.</text>
</comment>
<keyword evidence="4" id="KW-1185">Reference proteome</keyword>
<dbReference type="RefSeq" id="WP_290289870.1">
    <property type="nucleotide sequence ID" value="NZ_CP047211.1"/>
</dbReference>
<evidence type="ECO:0000259" key="2">
    <source>
        <dbReference type="Pfam" id="PF11268"/>
    </source>
</evidence>
<gene>
    <name evidence="3" type="primary">sepH</name>
    <name evidence="3" type="ORF">ACFORJ_08945</name>
</gene>
<evidence type="ECO:0000313" key="4">
    <source>
        <dbReference type="Proteomes" id="UP001595751"/>
    </source>
</evidence>
<protein>
    <submittedName>
        <fullName evidence="3">Septation protein SepH</fullName>
    </submittedName>
</protein>
<dbReference type="Pfam" id="PF11268">
    <property type="entry name" value="DUF3071"/>
    <property type="match status" value="1"/>
</dbReference>
<name>A0ABV7ZP07_9CORY</name>
<feature type="region of interest" description="Disordered" evidence="1">
    <location>
        <begin position="275"/>
        <end position="345"/>
    </location>
</feature>
<dbReference type="InterPro" id="IPR021421">
    <property type="entry name" value="DUF3071"/>
</dbReference>
<evidence type="ECO:0000256" key="1">
    <source>
        <dbReference type="SAM" id="MobiDB-lite"/>
    </source>
</evidence>
<organism evidence="3 4">
    <name type="scientific">Corynebacterium hansenii</name>
    <dbReference type="NCBI Taxonomy" id="394964"/>
    <lineage>
        <taxon>Bacteria</taxon>
        <taxon>Bacillati</taxon>
        <taxon>Actinomycetota</taxon>
        <taxon>Actinomycetes</taxon>
        <taxon>Mycobacteriales</taxon>
        <taxon>Corynebacteriaceae</taxon>
        <taxon>Corynebacterium</taxon>
    </lineage>
</organism>
<dbReference type="InterPro" id="IPR047682">
    <property type="entry name" value="SepH-like"/>
</dbReference>
<dbReference type="EMBL" id="JBHRZN010000002">
    <property type="protein sequence ID" value="MFC3850289.1"/>
    <property type="molecule type" value="Genomic_DNA"/>
</dbReference>
<sequence>MRELKPIADVREPGTIILVAADAGEGGGERFALPVTDELRELVAAVPVPDGDPLDDDAAAPVRSATAQGVAEQGATAQGVAAQGTEKEGAPAGEDADGEKGTGADAADGSPDRPAPLESVPDEPRMVLRPREIQDRVRAGASVAELIELTGMPARRIEPFAHPVLAERARIAELGKQSRPRRADGPAQLTLWEILATAFAARGLDLATSEWDAWRDPAGQWIIGVTWSAGHSTTTAEWAFHAEGATSSTVARNTIAAELVDPDFARPRRNLASVEGEAPGLRPAPPVEEAPGPVDHGAPEGLGDGDDDDDFLRHPDEDAAPRRRRKTVMPSWEDVLLGVRPTDRK</sequence>
<evidence type="ECO:0000313" key="3">
    <source>
        <dbReference type="EMBL" id="MFC3850289.1"/>
    </source>
</evidence>
<feature type="compositionally biased region" description="Basic and acidic residues" evidence="1">
    <location>
        <begin position="311"/>
        <end position="321"/>
    </location>
</feature>
<reference evidence="4" key="1">
    <citation type="journal article" date="2019" name="Int. J. Syst. Evol. Microbiol.">
        <title>The Global Catalogue of Microorganisms (GCM) 10K type strain sequencing project: providing services to taxonomists for standard genome sequencing and annotation.</title>
        <authorList>
            <consortium name="The Broad Institute Genomics Platform"/>
            <consortium name="The Broad Institute Genome Sequencing Center for Infectious Disease"/>
            <person name="Wu L."/>
            <person name="Ma J."/>
        </authorList>
    </citation>
    <scope>NUCLEOTIDE SEQUENCE [LARGE SCALE GENOMIC DNA]</scope>
    <source>
        <strain evidence="4">CCUG 53252</strain>
    </source>
</reference>
<proteinExistence type="predicted"/>
<dbReference type="Proteomes" id="UP001595751">
    <property type="component" value="Unassembled WGS sequence"/>
</dbReference>
<feature type="region of interest" description="Disordered" evidence="1">
    <location>
        <begin position="46"/>
        <end position="127"/>
    </location>
</feature>
<feature type="compositionally biased region" description="Low complexity" evidence="1">
    <location>
        <begin position="59"/>
        <end position="84"/>
    </location>
</feature>
<accession>A0ABV7ZP07</accession>
<dbReference type="NCBIfam" id="NF040712">
    <property type="entry name" value="SepH"/>
    <property type="match status" value="1"/>
</dbReference>